<keyword evidence="5" id="KW-0997">Cell inner membrane</keyword>
<reference evidence="12 13" key="1">
    <citation type="submission" date="2023-03" db="EMBL/GenBank/DDBJ databases">
        <title>Draft assemblies of triclosan tolerant bacteria isolated from returned activated sludge.</title>
        <authorList>
            <person name="Van Hamelsveld S."/>
        </authorList>
    </citation>
    <scope>NUCLEOTIDE SEQUENCE [LARGE SCALE GENOMIC DNA]</scope>
    <source>
        <strain evidence="12 13">GW210010_S58</strain>
    </source>
</reference>
<evidence type="ECO:0000256" key="2">
    <source>
        <dbReference type="ARBA" id="ARBA00010637"/>
    </source>
</evidence>
<protein>
    <submittedName>
        <fullName evidence="12">Type II secretion system protein M</fullName>
    </submittedName>
</protein>
<evidence type="ECO:0000256" key="7">
    <source>
        <dbReference type="ARBA" id="ARBA00022927"/>
    </source>
</evidence>
<evidence type="ECO:0000313" key="13">
    <source>
        <dbReference type="Proteomes" id="UP001216674"/>
    </source>
</evidence>
<organism evidence="12 13">
    <name type="scientific">Cupriavidus basilensis</name>
    <dbReference type="NCBI Taxonomy" id="68895"/>
    <lineage>
        <taxon>Bacteria</taxon>
        <taxon>Pseudomonadati</taxon>
        <taxon>Pseudomonadota</taxon>
        <taxon>Betaproteobacteria</taxon>
        <taxon>Burkholderiales</taxon>
        <taxon>Burkholderiaceae</taxon>
        <taxon>Cupriavidus</taxon>
    </lineage>
</organism>
<dbReference type="EMBL" id="JARJLM010000676">
    <property type="protein sequence ID" value="MDF3839366.1"/>
    <property type="molecule type" value="Genomic_DNA"/>
</dbReference>
<evidence type="ECO:0000256" key="1">
    <source>
        <dbReference type="ARBA" id="ARBA00004377"/>
    </source>
</evidence>
<dbReference type="Gene3D" id="3.30.1360.100">
    <property type="entry name" value="General secretion pathway protein M, EpsM"/>
    <property type="match status" value="1"/>
</dbReference>
<feature type="transmembrane region" description="Helical" evidence="11">
    <location>
        <begin position="58"/>
        <end position="77"/>
    </location>
</feature>
<dbReference type="SUPFAM" id="SSF103054">
    <property type="entry name" value="General secretion pathway protein M, EpsM"/>
    <property type="match status" value="1"/>
</dbReference>
<evidence type="ECO:0000256" key="5">
    <source>
        <dbReference type="ARBA" id="ARBA00022519"/>
    </source>
</evidence>
<dbReference type="Pfam" id="PF04612">
    <property type="entry name" value="T2SSM"/>
    <property type="match status" value="1"/>
</dbReference>
<keyword evidence="6 11" id="KW-0812">Transmembrane</keyword>
<evidence type="ECO:0000256" key="3">
    <source>
        <dbReference type="ARBA" id="ARBA00022448"/>
    </source>
</evidence>
<sequence>MNLMKNTASKPGPGASQRSPGGRARAFDRLARLRPRVPRRWQERFDAFWSARNPREQAILAGGGAMLALVIGYTVLWEPAADGRARLQRSLPQLRTDLAAMETLAQEARGLAASPAPSLRGEALTQALQESLAQHGLKPTRLAGTGDNSVQLQLDKVPFGAVAAWLQDVRQQQRLKVIETRIVYVGATAMVNVTATLQGPGNSPGGRG</sequence>
<evidence type="ECO:0000256" key="8">
    <source>
        <dbReference type="ARBA" id="ARBA00022989"/>
    </source>
</evidence>
<gene>
    <name evidence="12" type="ORF">P3W85_41480</name>
</gene>
<keyword evidence="13" id="KW-1185">Reference proteome</keyword>
<evidence type="ECO:0000256" key="4">
    <source>
        <dbReference type="ARBA" id="ARBA00022475"/>
    </source>
</evidence>
<name>A0ABT6B5U8_9BURK</name>
<accession>A0ABT6B5U8</accession>
<dbReference type="InterPro" id="IPR007690">
    <property type="entry name" value="T2SS_GspM"/>
</dbReference>
<dbReference type="InterPro" id="IPR023229">
    <property type="entry name" value="T2SS_M_periplasmic_sf"/>
</dbReference>
<keyword evidence="7" id="KW-0653">Protein transport</keyword>
<evidence type="ECO:0000256" key="9">
    <source>
        <dbReference type="ARBA" id="ARBA00023136"/>
    </source>
</evidence>
<evidence type="ECO:0000313" key="12">
    <source>
        <dbReference type="EMBL" id="MDF3839366.1"/>
    </source>
</evidence>
<keyword evidence="3" id="KW-0813">Transport</keyword>
<keyword evidence="8 11" id="KW-1133">Transmembrane helix</keyword>
<comment type="subcellular location">
    <subcellularLocation>
        <location evidence="1">Cell inner membrane</location>
        <topology evidence="1">Single-pass membrane protein</topology>
    </subcellularLocation>
</comment>
<evidence type="ECO:0000256" key="6">
    <source>
        <dbReference type="ARBA" id="ARBA00022692"/>
    </source>
</evidence>
<proteinExistence type="inferred from homology"/>
<keyword evidence="4" id="KW-1003">Cell membrane</keyword>
<keyword evidence="9 11" id="KW-0472">Membrane</keyword>
<evidence type="ECO:0000256" key="11">
    <source>
        <dbReference type="SAM" id="Phobius"/>
    </source>
</evidence>
<feature type="region of interest" description="Disordered" evidence="10">
    <location>
        <begin position="1"/>
        <end position="23"/>
    </location>
</feature>
<evidence type="ECO:0000256" key="10">
    <source>
        <dbReference type="SAM" id="MobiDB-lite"/>
    </source>
</evidence>
<dbReference type="Proteomes" id="UP001216674">
    <property type="component" value="Unassembled WGS sequence"/>
</dbReference>
<comment type="caution">
    <text evidence="12">The sequence shown here is derived from an EMBL/GenBank/DDBJ whole genome shotgun (WGS) entry which is preliminary data.</text>
</comment>
<comment type="similarity">
    <text evidence="2">Belongs to the GSP M family.</text>
</comment>